<dbReference type="SUPFAM" id="SSF53474">
    <property type="entry name" value="alpha/beta-Hydrolases"/>
    <property type="match status" value="1"/>
</dbReference>
<dbReference type="Pfam" id="PF08530">
    <property type="entry name" value="PepX_C"/>
    <property type="match status" value="1"/>
</dbReference>
<dbReference type="Proteomes" id="UP000468735">
    <property type="component" value="Unassembled WGS sequence"/>
</dbReference>
<sequence>MRRSLRWTAPPAVAALSLAGLTGTALPAQALSTQAPPAQALPSQVPPATFPSALAAGARPATYDVVVERDVRVKMSDGVRLLADVYRPARGGKAVPGRFPVIVSQTPYNKAVPGANMTSAYLVERGYVQVVMDVRGTGGSPGKWQAMNPREQRDGKEIVEWASSARRPWSNGKVGLYGASYGGLNQILTAAQRPKGLRAIFPVVPMGDAYRDVVGSGGQIDLGFMPLWLGAVAGLSVLPPTYTGSDPTGALRALQDHVGNIGEFQLTMLFSALSGGDRAFDGPFYRTRSPLTVVDKVNVPAFVVGGQFDIFQRGEPMLYQRLARRVPAKFLYGPWTHLQAAGPALGRTMPGTISQPGPQLPELMLRWYDRYLRDVADPALEALPPVRYYENGSGTWPAAAQWPPARTGYQALRLAGNAAPGRPGRLTTGAASGGPDLAPWTPLSGLCTRSTSQWTAGLAGLFGTGCETDNSENDRLGLVYDIPVRKALRLAGPVSAHLNVSTAAKDGQLTVRLEDVAPGGRATQLTAGWQVLSLRKLDKKRSVTRNGLIVQPWHPYTKASARPMPKNRPVPVDVEIFPVAGVIKPGHTLRVSIQTGDFPHLVAPVPQLIDSVGAGIKVWHDARHPSWIALPVQR</sequence>
<organism evidence="4 5">
    <name type="scientific">Actinomadura rudentiformis</name>
    <dbReference type="NCBI Taxonomy" id="359158"/>
    <lineage>
        <taxon>Bacteria</taxon>
        <taxon>Bacillati</taxon>
        <taxon>Actinomycetota</taxon>
        <taxon>Actinomycetes</taxon>
        <taxon>Streptosporangiales</taxon>
        <taxon>Thermomonosporaceae</taxon>
        <taxon>Actinomadura</taxon>
    </lineage>
</organism>
<dbReference type="Pfam" id="PF02129">
    <property type="entry name" value="Peptidase_S15"/>
    <property type="match status" value="1"/>
</dbReference>
<dbReference type="InterPro" id="IPR005674">
    <property type="entry name" value="CocE/Ser_esterase"/>
</dbReference>
<proteinExistence type="predicted"/>
<dbReference type="SUPFAM" id="SSF49785">
    <property type="entry name" value="Galactose-binding domain-like"/>
    <property type="match status" value="1"/>
</dbReference>
<dbReference type="InterPro" id="IPR029058">
    <property type="entry name" value="AB_hydrolase_fold"/>
</dbReference>
<dbReference type="InterPro" id="IPR050585">
    <property type="entry name" value="Xaa-Pro_dipeptidyl-ppase/CocE"/>
</dbReference>
<dbReference type="InterPro" id="IPR000383">
    <property type="entry name" value="Xaa-Pro-like_dom"/>
</dbReference>
<dbReference type="Gene3D" id="3.40.50.1820">
    <property type="entry name" value="alpha/beta hydrolase"/>
    <property type="match status" value="1"/>
</dbReference>
<dbReference type="InterPro" id="IPR008979">
    <property type="entry name" value="Galactose-bd-like_sf"/>
</dbReference>
<dbReference type="OrthoDB" id="5240615at2"/>
<dbReference type="InterPro" id="IPR013736">
    <property type="entry name" value="Xaa-Pro_dipept_C"/>
</dbReference>
<feature type="domain" description="Xaa-Pro dipeptidyl-peptidase C-terminal" evidence="3">
    <location>
        <begin position="365"/>
        <end position="629"/>
    </location>
</feature>
<dbReference type="PANTHER" id="PTHR43056:SF10">
    <property type="entry name" value="COCE_NOND FAMILY, PUTATIVE (AFU_ORTHOLOGUE AFUA_7G00600)-RELATED"/>
    <property type="match status" value="1"/>
</dbReference>
<keyword evidence="1 4" id="KW-0378">Hydrolase</keyword>
<dbReference type="NCBIfam" id="TIGR00976">
    <property type="entry name" value="CocE_NonD"/>
    <property type="match status" value="1"/>
</dbReference>
<gene>
    <name evidence="4" type="ORF">F8566_23510</name>
</gene>
<feature type="signal peptide" evidence="2">
    <location>
        <begin position="1"/>
        <end position="30"/>
    </location>
</feature>
<dbReference type="Gene3D" id="1.10.3020.10">
    <property type="entry name" value="alpha-amino acid ester hydrolase ( Helical cap domain)"/>
    <property type="match status" value="1"/>
</dbReference>
<protein>
    <submittedName>
        <fullName evidence="4">CocE/NonD family hydrolase</fullName>
    </submittedName>
</protein>
<dbReference type="SMART" id="SM00939">
    <property type="entry name" value="PepX_C"/>
    <property type="match status" value="1"/>
</dbReference>
<name>A0A6H9YNN6_9ACTN</name>
<dbReference type="AlphaFoldDB" id="A0A6H9YNN6"/>
<evidence type="ECO:0000313" key="4">
    <source>
        <dbReference type="EMBL" id="KAB2346437.1"/>
    </source>
</evidence>
<keyword evidence="2" id="KW-0732">Signal</keyword>
<keyword evidence="5" id="KW-1185">Reference proteome</keyword>
<accession>A0A6H9YNN6</accession>
<comment type="caution">
    <text evidence="4">The sequence shown here is derived from an EMBL/GenBank/DDBJ whole genome shotgun (WGS) entry which is preliminary data.</text>
</comment>
<dbReference type="EMBL" id="WBMT01000011">
    <property type="protein sequence ID" value="KAB2346437.1"/>
    <property type="molecule type" value="Genomic_DNA"/>
</dbReference>
<dbReference type="RefSeq" id="WP_151563370.1">
    <property type="nucleotide sequence ID" value="NZ_WBMT01000011.1"/>
</dbReference>
<dbReference type="PANTHER" id="PTHR43056">
    <property type="entry name" value="PEPTIDASE S9 PROLYL OLIGOPEPTIDASE"/>
    <property type="match status" value="1"/>
</dbReference>
<reference evidence="4 5" key="1">
    <citation type="submission" date="2019-09" db="EMBL/GenBank/DDBJ databases">
        <title>Actinomadura physcomitrii sp. nov., a novel actinomycete isolated from moss [Physcomitrium sphaericum (Ludw) Fuernr].</title>
        <authorList>
            <person name="Zhuang X."/>
            <person name="Liu C."/>
        </authorList>
    </citation>
    <scope>NUCLEOTIDE SEQUENCE [LARGE SCALE GENOMIC DNA]</scope>
    <source>
        <strain evidence="4 5">HMC1</strain>
    </source>
</reference>
<evidence type="ECO:0000259" key="3">
    <source>
        <dbReference type="SMART" id="SM00939"/>
    </source>
</evidence>
<dbReference type="Gene3D" id="2.60.120.260">
    <property type="entry name" value="Galactose-binding domain-like"/>
    <property type="match status" value="1"/>
</dbReference>
<dbReference type="GO" id="GO:0008239">
    <property type="term" value="F:dipeptidyl-peptidase activity"/>
    <property type="evidence" value="ECO:0007669"/>
    <property type="project" value="InterPro"/>
</dbReference>
<evidence type="ECO:0000313" key="5">
    <source>
        <dbReference type="Proteomes" id="UP000468735"/>
    </source>
</evidence>
<evidence type="ECO:0000256" key="2">
    <source>
        <dbReference type="SAM" id="SignalP"/>
    </source>
</evidence>
<feature type="chain" id="PRO_5026234871" evidence="2">
    <location>
        <begin position="31"/>
        <end position="634"/>
    </location>
</feature>
<evidence type="ECO:0000256" key="1">
    <source>
        <dbReference type="ARBA" id="ARBA00022801"/>
    </source>
</evidence>